<proteinExistence type="predicted"/>
<protein>
    <submittedName>
        <fullName evidence="1">Uncharacterized protein</fullName>
    </submittedName>
</protein>
<dbReference type="AlphaFoldDB" id="A0A0L8FG99"/>
<accession>A0A0L8FG99</accession>
<evidence type="ECO:0000313" key="1">
    <source>
        <dbReference type="EMBL" id="KOF62451.1"/>
    </source>
</evidence>
<organism evidence="1">
    <name type="scientific">Octopus bimaculoides</name>
    <name type="common">California two-spotted octopus</name>
    <dbReference type="NCBI Taxonomy" id="37653"/>
    <lineage>
        <taxon>Eukaryota</taxon>
        <taxon>Metazoa</taxon>
        <taxon>Spiralia</taxon>
        <taxon>Lophotrochozoa</taxon>
        <taxon>Mollusca</taxon>
        <taxon>Cephalopoda</taxon>
        <taxon>Coleoidea</taxon>
        <taxon>Octopodiformes</taxon>
        <taxon>Octopoda</taxon>
        <taxon>Incirrata</taxon>
        <taxon>Octopodidae</taxon>
        <taxon>Octopus</taxon>
    </lineage>
</organism>
<name>A0A0L8FG99_OCTBM</name>
<reference evidence="1" key="1">
    <citation type="submission" date="2015-07" db="EMBL/GenBank/DDBJ databases">
        <title>MeaNS - Measles Nucleotide Surveillance Program.</title>
        <authorList>
            <person name="Tran T."/>
            <person name="Druce J."/>
        </authorList>
    </citation>
    <scope>NUCLEOTIDE SEQUENCE</scope>
    <source>
        <strain evidence="1">UCB-OBI-ISO-001</strain>
        <tissue evidence="1">Gonad</tissue>
    </source>
</reference>
<sequence>MIYPFYRPTTFSNNVEFLLSPVPPMHSFYGIVQIVEDSANTIYTFKIYSSKVNKHSLKIHPRLFKYYSVTFP</sequence>
<dbReference type="EMBL" id="KQ433386">
    <property type="protein sequence ID" value="KOF62451.1"/>
    <property type="molecule type" value="Genomic_DNA"/>
</dbReference>
<gene>
    <name evidence="1" type="ORF">OCBIM_22023422mg</name>
</gene>